<organism evidence="2 3">
    <name type="scientific">Marinobacter subterrani</name>
    <dbReference type="NCBI Taxonomy" id="1658765"/>
    <lineage>
        <taxon>Bacteria</taxon>
        <taxon>Pseudomonadati</taxon>
        <taxon>Pseudomonadota</taxon>
        <taxon>Gammaproteobacteria</taxon>
        <taxon>Pseudomonadales</taxon>
        <taxon>Marinobacteraceae</taxon>
        <taxon>Marinobacter</taxon>
    </lineage>
</organism>
<evidence type="ECO:0000256" key="1">
    <source>
        <dbReference type="SAM" id="MobiDB-lite"/>
    </source>
</evidence>
<dbReference type="EMBL" id="LFBU01000001">
    <property type="protein sequence ID" value="KMQ75973.1"/>
    <property type="molecule type" value="Genomic_DNA"/>
</dbReference>
<protein>
    <submittedName>
        <fullName evidence="2">Uncharacterized protein</fullName>
    </submittedName>
</protein>
<evidence type="ECO:0000313" key="3">
    <source>
        <dbReference type="Proteomes" id="UP000036102"/>
    </source>
</evidence>
<dbReference type="PATRIC" id="fig|1658765.3.peg.2187"/>
<feature type="region of interest" description="Disordered" evidence="1">
    <location>
        <begin position="38"/>
        <end position="57"/>
    </location>
</feature>
<evidence type="ECO:0000313" key="2">
    <source>
        <dbReference type="EMBL" id="KMQ75973.1"/>
    </source>
</evidence>
<dbReference type="AlphaFoldDB" id="A0A0J7JBV7"/>
<accession>A0A0J7JBV7</accession>
<name>A0A0J7JBV7_9GAMM</name>
<proteinExistence type="predicted"/>
<gene>
    <name evidence="2" type="ORF">Msub_12182</name>
</gene>
<sequence length="57" mass="6289">MSDKELRNRSDKQAIDQFINEVRTLPKHGGGQGRLIFALEGDRKPRGDLGSGLPLAE</sequence>
<dbReference type="STRING" id="1658765.Msub_12182"/>
<comment type="caution">
    <text evidence="2">The sequence shown here is derived from an EMBL/GenBank/DDBJ whole genome shotgun (WGS) entry which is preliminary data.</text>
</comment>
<reference evidence="2 3" key="1">
    <citation type="submission" date="2015-06" db="EMBL/GenBank/DDBJ databases">
        <title>Marinobacter subterrani, a genetically tractable neutrophilic iron-oxidizing strain isolated from the Soudan Iron Mine.</title>
        <authorList>
            <person name="Bonis B.M."/>
            <person name="Gralnick J.A."/>
        </authorList>
    </citation>
    <scope>NUCLEOTIDE SEQUENCE [LARGE SCALE GENOMIC DNA]</scope>
    <source>
        <strain evidence="2 3">JG233</strain>
    </source>
</reference>
<dbReference type="Proteomes" id="UP000036102">
    <property type="component" value="Unassembled WGS sequence"/>
</dbReference>
<keyword evidence="3" id="KW-1185">Reference proteome</keyword>